<evidence type="ECO:0000313" key="1">
    <source>
        <dbReference type="EMBL" id="GAH01211.1"/>
    </source>
</evidence>
<accession>X1BZC7</accession>
<reference evidence="1" key="1">
    <citation type="journal article" date="2014" name="Front. Microbiol.">
        <title>High frequency of phylogenetically diverse reductive dehalogenase-homologous genes in deep subseafloor sedimentary metagenomes.</title>
        <authorList>
            <person name="Kawai M."/>
            <person name="Futagami T."/>
            <person name="Toyoda A."/>
            <person name="Takaki Y."/>
            <person name="Nishi S."/>
            <person name="Hori S."/>
            <person name="Arai W."/>
            <person name="Tsubouchi T."/>
            <person name="Morono Y."/>
            <person name="Uchiyama I."/>
            <person name="Ito T."/>
            <person name="Fujiyama A."/>
            <person name="Inagaki F."/>
            <person name="Takami H."/>
        </authorList>
    </citation>
    <scope>NUCLEOTIDE SEQUENCE</scope>
    <source>
        <strain evidence="1">Expedition CK06-06</strain>
    </source>
</reference>
<comment type="caution">
    <text evidence="1">The sequence shown here is derived from an EMBL/GenBank/DDBJ whole genome shotgun (WGS) entry which is preliminary data.</text>
</comment>
<protein>
    <submittedName>
        <fullName evidence="1">Uncharacterized protein</fullName>
    </submittedName>
</protein>
<name>X1BZC7_9ZZZZ</name>
<sequence length="32" mass="3407">SIGADLTESYSVYGGIELTSTSVRFLKLKLSA</sequence>
<dbReference type="EMBL" id="BART01024153">
    <property type="protein sequence ID" value="GAH01211.1"/>
    <property type="molecule type" value="Genomic_DNA"/>
</dbReference>
<gene>
    <name evidence="1" type="ORF">S01H4_43725</name>
</gene>
<dbReference type="AlphaFoldDB" id="X1BZC7"/>
<feature type="non-terminal residue" evidence="1">
    <location>
        <position position="1"/>
    </location>
</feature>
<proteinExistence type="predicted"/>
<organism evidence="1">
    <name type="scientific">marine sediment metagenome</name>
    <dbReference type="NCBI Taxonomy" id="412755"/>
    <lineage>
        <taxon>unclassified sequences</taxon>
        <taxon>metagenomes</taxon>
        <taxon>ecological metagenomes</taxon>
    </lineage>
</organism>